<proteinExistence type="predicted"/>
<dbReference type="AlphaFoldDB" id="A0A7W4IWQ7"/>
<evidence type="ECO:0000313" key="2">
    <source>
        <dbReference type="Proteomes" id="UP000559860"/>
    </source>
</evidence>
<comment type="caution">
    <text evidence="1">The sequence shown here is derived from an EMBL/GenBank/DDBJ whole genome shotgun (WGS) entry which is preliminary data.</text>
</comment>
<accession>A0A7W4IWQ7</accession>
<protein>
    <submittedName>
        <fullName evidence="1">Uncharacterized protein</fullName>
    </submittedName>
</protein>
<sequence length="194" mass="22612">MSSFPTMFRRMEIFSCSFLLPVAPDSNAAMERSGVAERMADSLTASVESRSRSVTRRPMPAIEVADMRTYRYVIDFEDVTIFFLYKGRISGIFSAVLQKIYNTWQPIYANDVFTCFKQRRSPALWPHFLSREYRQDRERRRATPYRPVSEFLNAPKLKRCRNTAFFVHIPKTAGATIWDGNRKPCTCQALLRKL</sequence>
<keyword evidence="2" id="KW-1185">Reference proteome</keyword>
<organism evidence="1 2">
    <name type="scientific">Gluconacetobacter aggeris</name>
    <dbReference type="NCBI Taxonomy" id="1286186"/>
    <lineage>
        <taxon>Bacteria</taxon>
        <taxon>Pseudomonadati</taxon>
        <taxon>Pseudomonadota</taxon>
        <taxon>Alphaproteobacteria</taxon>
        <taxon>Acetobacterales</taxon>
        <taxon>Acetobacteraceae</taxon>
        <taxon>Gluconacetobacter</taxon>
    </lineage>
</organism>
<reference evidence="1 2" key="1">
    <citation type="submission" date="2020-04" db="EMBL/GenBank/DDBJ databases">
        <title>Description of novel Gluconacetobacter.</title>
        <authorList>
            <person name="Sombolestani A."/>
        </authorList>
    </citation>
    <scope>NUCLEOTIDE SEQUENCE [LARGE SCALE GENOMIC DNA]</scope>
    <source>
        <strain evidence="1 2">LMG 27801</strain>
    </source>
</reference>
<gene>
    <name evidence="1" type="ORF">HLH36_17660</name>
</gene>
<name>A0A7W4IWQ7_9PROT</name>
<dbReference type="RefSeq" id="WP_182987598.1">
    <property type="nucleotide sequence ID" value="NZ_JABEQD010000017.1"/>
</dbReference>
<dbReference type="EMBL" id="JABEQD010000017">
    <property type="protein sequence ID" value="MBB2170147.1"/>
    <property type="molecule type" value="Genomic_DNA"/>
</dbReference>
<dbReference type="Proteomes" id="UP000559860">
    <property type="component" value="Unassembled WGS sequence"/>
</dbReference>
<evidence type="ECO:0000313" key="1">
    <source>
        <dbReference type="EMBL" id="MBB2170147.1"/>
    </source>
</evidence>